<feature type="region of interest" description="Disordered" evidence="1">
    <location>
        <begin position="168"/>
        <end position="215"/>
    </location>
</feature>
<comment type="caution">
    <text evidence="3">The sequence shown here is derived from an EMBL/GenBank/DDBJ whole genome shotgun (WGS) entry which is preliminary data.</text>
</comment>
<dbReference type="AlphaFoldDB" id="A0A9D3LWW8"/>
<feature type="transmembrane region" description="Helical" evidence="2">
    <location>
        <begin position="64"/>
        <end position="90"/>
    </location>
</feature>
<proteinExistence type="predicted"/>
<dbReference type="InterPro" id="IPR024883">
    <property type="entry name" value="Neurensin"/>
</dbReference>
<dbReference type="Pfam" id="PF14927">
    <property type="entry name" value="Neurensin"/>
    <property type="match status" value="1"/>
</dbReference>
<evidence type="ECO:0000256" key="2">
    <source>
        <dbReference type="SAM" id="Phobius"/>
    </source>
</evidence>
<protein>
    <submittedName>
        <fullName evidence="3">Uncharacterized protein</fullName>
    </submittedName>
</protein>
<feature type="compositionally biased region" description="Low complexity" evidence="1">
    <location>
        <begin position="169"/>
        <end position="179"/>
    </location>
</feature>
<keyword evidence="2" id="KW-0812">Transmembrane</keyword>
<name>A0A9D3LWW8_ANGAN</name>
<gene>
    <name evidence="3" type="ORF">ANANG_G00253570</name>
</gene>
<evidence type="ECO:0000256" key="1">
    <source>
        <dbReference type="SAM" id="MobiDB-lite"/>
    </source>
</evidence>
<dbReference type="Proteomes" id="UP001044222">
    <property type="component" value="Chromosome 14"/>
</dbReference>
<keyword evidence="4" id="KW-1185">Reference proteome</keyword>
<dbReference type="PANTHER" id="PTHR14796">
    <property type="entry name" value="NEURENSIN 1-RELATED"/>
    <property type="match status" value="1"/>
</dbReference>
<sequence>MAGSTDLRCCPRCSSRRESGAHSFGVRSYLHLFYEDCAFATPRDVEEDPRNKGDPVSSWSWYPLLWKASLTAGLLLVVTGGVALSAGLLLPPRIEGFGEGELLMVDVRAAGHNGMLRACRLAGALLLAAGGAACWRARWPRTSAGPASGAGGTRPSAAEGLVARRRVAHPAAAARQPGARGRRAAQTGRSEHAPGRRPAPVRSSPRSPSPSGRTRVAFRNMGFRIF</sequence>
<dbReference type="GO" id="GO:0043005">
    <property type="term" value="C:neuron projection"/>
    <property type="evidence" value="ECO:0007669"/>
    <property type="project" value="TreeGrafter"/>
</dbReference>
<dbReference type="PANTHER" id="PTHR14796:SF5">
    <property type="entry name" value="NEURENSIN-2"/>
    <property type="match status" value="1"/>
</dbReference>
<evidence type="ECO:0000313" key="3">
    <source>
        <dbReference type="EMBL" id="KAG5836343.1"/>
    </source>
</evidence>
<dbReference type="EMBL" id="JAFIRN010000014">
    <property type="protein sequence ID" value="KAG5836343.1"/>
    <property type="molecule type" value="Genomic_DNA"/>
</dbReference>
<accession>A0A9D3LWW8</accession>
<dbReference type="GO" id="GO:0007399">
    <property type="term" value="P:nervous system development"/>
    <property type="evidence" value="ECO:0007669"/>
    <property type="project" value="TreeGrafter"/>
</dbReference>
<evidence type="ECO:0000313" key="4">
    <source>
        <dbReference type="Proteomes" id="UP001044222"/>
    </source>
</evidence>
<keyword evidence="2" id="KW-0472">Membrane</keyword>
<dbReference type="GO" id="GO:0030133">
    <property type="term" value="C:transport vesicle"/>
    <property type="evidence" value="ECO:0007669"/>
    <property type="project" value="InterPro"/>
</dbReference>
<organism evidence="3 4">
    <name type="scientific">Anguilla anguilla</name>
    <name type="common">European freshwater eel</name>
    <name type="synonym">Muraena anguilla</name>
    <dbReference type="NCBI Taxonomy" id="7936"/>
    <lineage>
        <taxon>Eukaryota</taxon>
        <taxon>Metazoa</taxon>
        <taxon>Chordata</taxon>
        <taxon>Craniata</taxon>
        <taxon>Vertebrata</taxon>
        <taxon>Euteleostomi</taxon>
        <taxon>Actinopterygii</taxon>
        <taxon>Neopterygii</taxon>
        <taxon>Teleostei</taxon>
        <taxon>Anguilliformes</taxon>
        <taxon>Anguillidae</taxon>
        <taxon>Anguilla</taxon>
    </lineage>
</organism>
<feature type="compositionally biased region" description="Low complexity" evidence="1">
    <location>
        <begin position="196"/>
        <end position="215"/>
    </location>
</feature>
<dbReference type="GO" id="GO:0043025">
    <property type="term" value="C:neuronal cell body"/>
    <property type="evidence" value="ECO:0007669"/>
    <property type="project" value="TreeGrafter"/>
</dbReference>
<keyword evidence="2" id="KW-1133">Transmembrane helix</keyword>
<reference evidence="3" key="1">
    <citation type="submission" date="2021-01" db="EMBL/GenBank/DDBJ databases">
        <title>A chromosome-scale assembly of European eel, Anguilla anguilla.</title>
        <authorList>
            <person name="Henkel C."/>
            <person name="Jong-Raadsen S.A."/>
            <person name="Dufour S."/>
            <person name="Weltzien F.-A."/>
            <person name="Palstra A.P."/>
            <person name="Pelster B."/>
            <person name="Spaink H.P."/>
            <person name="Van Den Thillart G.E."/>
            <person name="Jansen H."/>
            <person name="Zahm M."/>
            <person name="Klopp C."/>
            <person name="Cedric C."/>
            <person name="Louis A."/>
            <person name="Berthelot C."/>
            <person name="Parey E."/>
            <person name="Roest Crollius H."/>
            <person name="Montfort J."/>
            <person name="Robinson-Rechavi M."/>
            <person name="Bucao C."/>
            <person name="Bouchez O."/>
            <person name="Gislard M."/>
            <person name="Lluch J."/>
            <person name="Milhes M."/>
            <person name="Lampietro C."/>
            <person name="Lopez Roques C."/>
            <person name="Donnadieu C."/>
            <person name="Braasch I."/>
            <person name="Desvignes T."/>
            <person name="Postlethwait J."/>
            <person name="Bobe J."/>
            <person name="Guiguen Y."/>
            <person name="Dirks R."/>
        </authorList>
    </citation>
    <scope>NUCLEOTIDE SEQUENCE</scope>
    <source>
        <strain evidence="3">Tag_6206</strain>
        <tissue evidence="3">Liver</tissue>
    </source>
</reference>